<organism evidence="2 3">
    <name type="scientific">Flavonifractor plautii</name>
    <name type="common">Fusobacterium plautii</name>
    <dbReference type="NCBI Taxonomy" id="292800"/>
    <lineage>
        <taxon>Bacteria</taxon>
        <taxon>Bacillati</taxon>
        <taxon>Bacillota</taxon>
        <taxon>Clostridia</taxon>
        <taxon>Eubacteriales</taxon>
        <taxon>Oscillospiraceae</taxon>
        <taxon>Flavonifractor</taxon>
    </lineage>
</organism>
<feature type="region of interest" description="Disordered" evidence="1">
    <location>
        <begin position="152"/>
        <end position="182"/>
    </location>
</feature>
<gene>
    <name evidence="2" type="ORF">ERS852411_01637</name>
</gene>
<reference evidence="2 3" key="1">
    <citation type="submission" date="2015-09" db="EMBL/GenBank/DDBJ databases">
        <authorList>
            <consortium name="Pathogen Informatics"/>
        </authorList>
    </citation>
    <scope>NUCLEOTIDE SEQUENCE [LARGE SCALE GENOMIC DNA]</scope>
    <source>
        <strain evidence="2 3">2789STDY5608854</strain>
    </source>
</reference>
<feature type="compositionally biased region" description="Gly residues" evidence="1">
    <location>
        <begin position="157"/>
        <end position="167"/>
    </location>
</feature>
<protein>
    <submittedName>
        <fullName evidence="2">Uncharacterized protein</fullName>
    </submittedName>
</protein>
<accession>A0A174FL24</accession>
<dbReference type="AlphaFoldDB" id="A0A174FL24"/>
<dbReference type="EMBL" id="CYZT01000101">
    <property type="protein sequence ID" value="CUO49160.1"/>
    <property type="molecule type" value="Genomic_DNA"/>
</dbReference>
<dbReference type="Proteomes" id="UP000095746">
    <property type="component" value="Unassembled WGS sequence"/>
</dbReference>
<proteinExistence type="predicted"/>
<feature type="compositionally biased region" description="Low complexity" evidence="1">
    <location>
        <begin position="173"/>
        <end position="182"/>
    </location>
</feature>
<sequence>MGGVQALPDGVGPEGVDVLVRIVQHGVKVGHEIHQTVVEGGHPAAQRAGELSGGLPHGGGGLRLEEIRHRLRLGQIQFSVEEGPLGELPRPGLPDALGKQGLQRHRQHCGRAVALQLRRVFAGVAVGGTGDRGQHLVDGGTVGAQQGAVDQPATLAGGQGTPAGGAEHGGRGLDSALSADADDANGAGNRGCGNGGNGFGHAFTS</sequence>
<name>A0A174FL24_FLAPL</name>
<evidence type="ECO:0000256" key="1">
    <source>
        <dbReference type="SAM" id="MobiDB-lite"/>
    </source>
</evidence>
<evidence type="ECO:0000313" key="3">
    <source>
        <dbReference type="Proteomes" id="UP000095746"/>
    </source>
</evidence>
<evidence type="ECO:0000313" key="2">
    <source>
        <dbReference type="EMBL" id="CUO49160.1"/>
    </source>
</evidence>